<name>D1A2J6_THECD</name>
<feature type="domain" description="HTH cro/C1-type" evidence="1">
    <location>
        <begin position="15"/>
        <end position="69"/>
    </location>
</feature>
<evidence type="ECO:0000313" key="2">
    <source>
        <dbReference type="EMBL" id="ACY96016.1"/>
    </source>
</evidence>
<dbReference type="EMBL" id="CP001738">
    <property type="protein sequence ID" value="ACY96016.1"/>
    <property type="molecule type" value="Genomic_DNA"/>
</dbReference>
<organism evidence="2 3">
    <name type="scientific">Thermomonospora curvata (strain ATCC 19995 / DSM 43183 / JCM 3096 / KCTC 9072 / NBRC 15933 / NCIMB 10081 / Henssen B9)</name>
    <dbReference type="NCBI Taxonomy" id="471852"/>
    <lineage>
        <taxon>Bacteria</taxon>
        <taxon>Bacillati</taxon>
        <taxon>Actinomycetota</taxon>
        <taxon>Actinomycetes</taxon>
        <taxon>Streptosporangiales</taxon>
        <taxon>Thermomonosporaceae</taxon>
        <taxon>Thermomonospora</taxon>
    </lineage>
</organism>
<proteinExistence type="predicted"/>
<dbReference type="Proteomes" id="UP000001918">
    <property type="component" value="Chromosome"/>
</dbReference>
<gene>
    <name evidence="2" type="ordered locus">Tcur_0418</name>
</gene>
<dbReference type="InterPro" id="IPR001387">
    <property type="entry name" value="Cro/C1-type_HTH"/>
</dbReference>
<dbReference type="SUPFAM" id="SSF47413">
    <property type="entry name" value="lambda repressor-like DNA-binding domains"/>
    <property type="match status" value="1"/>
</dbReference>
<dbReference type="InterPro" id="IPR043917">
    <property type="entry name" value="DUF5753"/>
</dbReference>
<dbReference type="CDD" id="cd00093">
    <property type="entry name" value="HTH_XRE"/>
    <property type="match status" value="1"/>
</dbReference>
<dbReference type="GO" id="GO:0003677">
    <property type="term" value="F:DNA binding"/>
    <property type="evidence" value="ECO:0007669"/>
    <property type="project" value="InterPro"/>
</dbReference>
<dbReference type="SMART" id="SM00530">
    <property type="entry name" value="HTH_XRE"/>
    <property type="match status" value="1"/>
</dbReference>
<dbReference type="RefSeq" id="WP_012850800.1">
    <property type="nucleotide sequence ID" value="NC_013510.1"/>
</dbReference>
<evidence type="ECO:0000313" key="3">
    <source>
        <dbReference type="Proteomes" id="UP000001918"/>
    </source>
</evidence>
<dbReference type="OrthoDB" id="5177725at2"/>
<dbReference type="PROSITE" id="PS50943">
    <property type="entry name" value="HTH_CROC1"/>
    <property type="match status" value="1"/>
</dbReference>
<sequence>MTSPYVRRLRLAAELRKLREERDLTTDELAKLVFQSRPKISKLENAQIRPDVGEILNILEALEVTGAKYRRLLRLARDASRKGWWDRYGNAMGDRQRLYADLESGAKTIRSYNQTGIPAVLQTPELISTLIEIDQALGPITYRPHRLAEARTRRQQHLLSPDGPTYDAVLDECTIYRLGVPRSVMSKQLFHMIKVVLAEPRITLRVLRYNTHIPGALMPKSSFSLYTFPEKVDPTIAVVDTVTTDLVITERRGVARYTAHYDLLRKAALSPEESLAFLSQVAEELDDGTGPSA</sequence>
<dbReference type="HOGENOM" id="CLU_055817_1_0_11"/>
<accession>D1A2J6</accession>
<keyword evidence="3" id="KW-1185">Reference proteome</keyword>
<dbReference type="AlphaFoldDB" id="D1A2J6"/>
<dbReference type="Pfam" id="PF19054">
    <property type="entry name" value="DUF5753"/>
    <property type="match status" value="1"/>
</dbReference>
<dbReference type="Pfam" id="PF13560">
    <property type="entry name" value="HTH_31"/>
    <property type="match status" value="1"/>
</dbReference>
<dbReference type="InterPro" id="IPR010982">
    <property type="entry name" value="Lambda_DNA-bd_dom_sf"/>
</dbReference>
<dbReference type="Gene3D" id="1.10.260.40">
    <property type="entry name" value="lambda repressor-like DNA-binding domains"/>
    <property type="match status" value="1"/>
</dbReference>
<protein>
    <submittedName>
        <fullName evidence="2">Transcriptional regulator, XRE family</fullName>
    </submittedName>
</protein>
<reference evidence="2 3" key="1">
    <citation type="journal article" date="2011" name="Stand. Genomic Sci.">
        <title>Complete genome sequence of Thermomonospora curvata type strain (B9).</title>
        <authorList>
            <person name="Chertkov O."/>
            <person name="Sikorski J."/>
            <person name="Nolan M."/>
            <person name="Lapidus A."/>
            <person name="Lucas S."/>
            <person name="Del Rio T.G."/>
            <person name="Tice H."/>
            <person name="Cheng J.F."/>
            <person name="Goodwin L."/>
            <person name="Pitluck S."/>
            <person name="Liolios K."/>
            <person name="Ivanova N."/>
            <person name="Mavromatis K."/>
            <person name="Mikhailova N."/>
            <person name="Ovchinnikova G."/>
            <person name="Pati A."/>
            <person name="Chen A."/>
            <person name="Palaniappan K."/>
            <person name="Djao O.D."/>
            <person name="Land M."/>
            <person name="Hauser L."/>
            <person name="Chang Y.J."/>
            <person name="Jeffries C.D."/>
            <person name="Brettin T."/>
            <person name="Han C."/>
            <person name="Detter J.C."/>
            <person name="Rohde M."/>
            <person name="Goker M."/>
            <person name="Woyke T."/>
            <person name="Bristow J."/>
            <person name="Eisen J.A."/>
            <person name="Markowitz V."/>
            <person name="Hugenholtz P."/>
            <person name="Klenk H.P."/>
            <person name="Kyrpides N.C."/>
        </authorList>
    </citation>
    <scope>NUCLEOTIDE SEQUENCE [LARGE SCALE GENOMIC DNA]</scope>
    <source>
        <strain evidence="3">ATCC 19995 / DSM 43183 / JCM 3096 / KCTC 9072 / NBRC 15933 / NCIMB 10081 / Henssen B9</strain>
    </source>
</reference>
<dbReference type="eggNOG" id="COG1396">
    <property type="taxonomic scope" value="Bacteria"/>
</dbReference>
<dbReference type="STRING" id="471852.Tcur_0418"/>
<dbReference type="KEGG" id="tcu:Tcur_0418"/>
<evidence type="ECO:0000259" key="1">
    <source>
        <dbReference type="PROSITE" id="PS50943"/>
    </source>
</evidence>